<dbReference type="Proteomes" id="UP000238164">
    <property type="component" value="Chromosome 1"/>
</dbReference>
<dbReference type="EMBL" id="LT985188">
    <property type="protein sequence ID" value="SPD88678.1"/>
    <property type="molecule type" value="Genomic_DNA"/>
</dbReference>
<keyword evidence="2" id="KW-0812">Transmembrane</keyword>
<gene>
    <name evidence="3" type="ORF">MPLG2_3648</name>
</gene>
<evidence type="ECO:0000313" key="4">
    <source>
        <dbReference type="Proteomes" id="UP000238164"/>
    </source>
</evidence>
<feature type="region of interest" description="Disordered" evidence="1">
    <location>
        <begin position="134"/>
        <end position="153"/>
    </location>
</feature>
<evidence type="ECO:0000313" key="3">
    <source>
        <dbReference type="EMBL" id="SPD88678.1"/>
    </source>
</evidence>
<keyword evidence="2" id="KW-1133">Transmembrane helix</keyword>
<keyword evidence="4" id="KW-1185">Reference proteome</keyword>
<organism evidence="3 4">
    <name type="scientific">Micropruina glycogenica</name>
    <dbReference type="NCBI Taxonomy" id="75385"/>
    <lineage>
        <taxon>Bacteria</taxon>
        <taxon>Bacillati</taxon>
        <taxon>Actinomycetota</taxon>
        <taxon>Actinomycetes</taxon>
        <taxon>Propionibacteriales</taxon>
        <taxon>Nocardioidaceae</taxon>
        <taxon>Micropruina</taxon>
    </lineage>
</organism>
<proteinExistence type="predicted"/>
<evidence type="ECO:0000256" key="1">
    <source>
        <dbReference type="SAM" id="MobiDB-lite"/>
    </source>
</evidence>
<feature type="region of interest" description="Disordered" evidence="1">
    <location>
        <begin position="50"/>
        <end position="84"/>
    </location>
</feature>
<feature type="compositionally biased region" description="Low complexity" evidence="1">
    <location>
        <begin position="56"/>
        <end position="81"/>
    </location>
</feature>
<evidence type="ECO:0000256" key="2">
    <source>
        <dbReference type="SAM" id="Phobius"/>
    </source>
</evidence>
<keyword evidence="2" id="KW-0472">Membrane</keyword>
<sequence length="229" mass="23632">MRQCEACGQPFAEPATHCTRCGHPLAVAAGAGHLSRVSIAGNPGPVSYEFGGRARPTAPVTPVTPASAVSPDEPSSPGSPDYDPDATTRFAPIYASHSKAKNNAALVMLAVALIASVASLAWLIGQTVAIGPSAPRATAASSPTSSKLSTALPRNTTVCSPEVVRSDTTNCTLARRVLAAVRTLGTDVPPTFRVTVTDPQTNKNVTLVCSVKGWIECKTGDVTVFVRPQ</sequence>
<dbReference type="AlphaFoldDB" id="A0A2N9JM66"/>
<dbReference type="KEGG" id="mgg:MPLG2_3648"/>
<feature type="transmembrane region" description="Helical" evidence="2">
    <location>
        <begin position="104"/>
        <end position="125"/>
    </location>
</feature>
<accession>A0A2N9JM66</accession>
<protein>
    <submittedName>
        <fullName evidence="3">Uncharacterized protein</fullName>
    </submittedName>
</protein>
<name>A0A2N9JM66_9ACTN</name>
<reference evidence="3 4" key="1">
    <citation type="submission" date="2018-02" db="EMBL/GenBank/DDBJ databases">
        <authorList>
            <person name="Cohen D.B."/>
            <person name="Kent A.D."/>
        </authorList>
    </citation>
    <scope>NUCLEOTIDE SEQUENCE [LARGE SCALE GENOMIC DNA]</scope>
    <source>
        <strain evidence="3">1</strain>
    </source>
</reference>